<dbReference type="Proteomes" id="UP000273119">
    <property type="component" value="Unassembled WGS sequence"/>
</dbReference>
<organism evidence="5 6">
    <name type="scientific">Galactobacter caseinivorans</name>
    <dbReference type="NCBI Taxonomy" id="2676123"/>
    <lineage>
        <taxon>Bacteria</taxon>
        <taxon>Bacillati</taxon>
        <taxon>Actinomycetota</taxon>
        <taxon>Actinomycetes</taxon>
        <taxon>Micrococcales</taxon>
        <taxon>Micrococcaceae</taxon>
        <taxon>Galactobacter</taxon>
    </lineage>
</organism>
<dbReference type="Gene3D" id="1.10.260.40">
    <property type="entry name" value="lambda repressor-like DNA-binding domains"/>
    <property type="match status" value="1"/>
</dbReference>
<sequence length="331" mass="36062">MIAKESGVNVSTVSRVLNAKQSEVLQWASQETVDRIREVAQRLQYSRNIYASNLRTASSHLVGVIVPRLQDFVLATIYEGIEEAAIAHGYSTFATNSLDQKQRRRDRTEMMIDRRVGGLIFGDAHLEDPFLDELKEDEFPLVLVSRRNPAHVSVTCDDYAGGRLVAAHLIETGRLDVGILAGQRYASTAADRVRGVVDGFREAGIDVPDHRIVYGPFDAAGGRMATEQILSAGTVPNAIFATNDFAAIGAIGVLRDHGIAIPDDVALVGFNDTSLAVELPIPLTTVRSPMHQMGYRSFELLMQKMAGEDPVSEQLEPALIIRASSGVPVQP</sequence>
<dbReference type="InterPro" id="IPR028082">
    <property type="entry name" value="Peripla_BP_I"/>
</dbReference>
<keyword evidence="3" id="KW-0804">Transcription</keyword>
<accession>A0A496PN59</accession>
<dbReference type="SMART" id="SM00354">
    <property type="entry name" value="HTH_LACI"/>
    <property type="match status" value="1"/>
</dbReference>
<keyword evidence="1" id="KW-0805">Transcription regulation</keyword>
<dbReference type="GO" id="GO:0000976">
    <property type="term" value="F:transcription cis-regulatory region binding"/>
    <property type="evidence" value="ECO:0007669"/>
    <property type="project" value="TreeGrafter"/>
</dbReference>
<protein>
    <submittedName>
        <fullName evidence="5">LacI family DNA-binding transcriptional regulator</fullName>
    </submittedName>
</protein>
<dbReference type="SUPFAM" id="SSF53822">
    <property type="entry name" value="Periplasmic binding protein-like I"/>
    <property type="match status" value="1"/>
</dbReference>
<dbReference type="GO" id="GO:0003700">
    <property type="term" value="F:DNA-binding transcription factor activity"/>
    <property type="evidence" value="ECO:0007669"/>
    <property type="project" value="TreeGrafter"/>
</dbReference>
<evidence type="ECO:0000256" key="1">
    <source>
        <dbReference type="ARBA" id="ARBA00023015"/>
    </source>
</evidence>
<keyword evidence="6" id="KW-1185">Reference proteome</keyword>
<dbReference type="AlphaFoldDB" id="A0A496PN59"/>
<dbReference type="PROSITE" id="PS50932">
    <property type="entry name" value="HTH_LACI_2"/>
    <property type="match status" value="1"/>
</dbReference>
<evidence type="ECO:0000313" key="5">
    <source>
        <dbReference type="EMBL" id="RKW71962.1"/>
    </source>
</evidence>
<evidence type="ECO:0000313" key="6">
    <source>
        <dbReference type="Proteomes" id="UP000273119"/>
    </source>
</evidence>
<dbReference type="InterPro" id="IPR046335">
    <property type="entry name" value="LacI/GalR-like_sensor"/>
</dbReference>
<dbReference type="PANTHER" id="PTHR30146">
    <property type="entry name" value="LACI-RELATED TRANSCRIPTIONAL REPRESSOR"/>
    <property type="match status" value="1"/>
</dbReference>
<reference evidence="5 6" key="1">
    <citation type="submission" date="2018-07" db="EMBL/GenBank/DDBJ databases">
        <title>Arthrobacter sp. nov., isolated from raw cow's milk with high bacterial count.</title>
        <authorList>
            <person name="Hahne J."/>
            <person name="Isele D."/>
            <person name="Lipski A."/>
        </authorList>
    </citation>
    <scope>NUCLEOTIDE SEQUENCE [LARGE SCALE GENOMIC DNA]</scope>
    <source>
        <strain evidence="5 6">JZ R-183</strain>
    </source>
</reference>
<keyword evidence="2 5" id="KW-0238">DNA-binding</keyword>
<feature type="domain" description="HTH lacI-type" evidence="4">
    <location>
        <begin position="1"/>
        <end position="56"/>
    </location>
</feature>
<evidence type="ECO:0000256" key="3">
    <source>
        <dbReference type="ARBA" id="ARBA00023163"/>
    </source>
</evidence>
<evidence type="ECO:0000256" key="2">
    <source>
        <dbReference type="ARBA" id="ARBA00023125"/>
    </source>
</evidence>
<dbReference type="PANTHER" id="PTHR30146:SF109">
    <property type="entry name" value="HTH-TYPE TRANSCRIPTIONAL REGULATOR GALS"/>
    <property type="match status" value="1"/>
</dbReference>
<dbReference type="SUPFAM" id="SSF47413">
    <property type="entry name" value="lambda repressor-like DNA-binding domains"/>
    <property type="match status" value="1"/>
</dbReference>
<dbReference type="Pfam" id="PF00356">
    <property type="entry name" value="LacI"/>
    <property type="match status" value="1"/>
</dbReference>
<gene>
    <name evidence="5" type="ORF">DWQ67_01505</name>
</gene>
<dbReference type="InterPro" id="IPR010982">
    <property type="entry name" value="Lambda_DNA-bd_dom_sf"/>
</dbReference>
<dbReference type="CDD" id="cd06285">
    <property type="entry name" value="PBP1_LacI-like"/>
    <property type="match status" value="1"/>
</dbReference>
<dbReference type="InterPro" id="IPR000843">
    <property type="entry name" value="HTH_LacI"/>
</dbReference>
<comment type="caution">
    <text evidence="5">The sequence shown here is derived from an EMBL/GenBank/DDBJ whole genome shotgun (WGS) entry which is preliminary data.</text>
</comment>
<dbReference type="CDD" id="cd01392">
    <property type="entry name" value="HTH_LacI"/>
    <property type="match status" value="1"/>
</dbReference>
<name>A0A496PN59_9MICC</name>
<proteinExistence type="predicted"/>
<evidence type="ECO:0000259" key="4">
    <source>
        <dbReference type="PROSITE" id="PS50932"/>
    </source>
</evidence>
<dbReference type="EMBL" id="QQXL01000001">
    <property type="protein sequence ID" value="RKW71962.1"/>
    <property type="molecule type" value="Genomic_DNA"/>
</dbReference>
<dbReference type="Pfam" id="PF13377">
    <property type="entry name" value="Peripla_BP_3"/>
    <property type="match status" value="1"/>
</dbReference>
<dbReference type="Gene3D" id="3.40.50.2300">
    <property type="match status" value="2"/>
</dbReference>